<dbReference type="Proteomes" id="UP000242381">
    <property type="component" value="Unassembled WGS sequence"/>
</dbReference>
<dbReference type="SUPFAM" id="SSF46689">
    <property type="entry name" value="Homeodomain-like"/>
    <property type="match status" value="1"/>
</dbReference>
<organism evidence="2 3">
    <name type="scientific">Rhizopus microsporus</name>
    <dbReference type="NCBI Taxonomy" id="58291"/>
    <lineage>
        <taxon>Eukaryota</taxon>
        <taxon>Fungi</taxon>
        <taxon>Fungi incertae sedis</taxon>
        <taxon>Mucoromycota</taxon>
        <taxon>Mucoromycotina</taxon>
        <taxon>Mucoromycetes</taxon>
        <taxon>Mucorales</taxon>
        <taxon>Mucorineae</taxon>
        <taxon>Rhizopodaceae</taxon>
        <taxon>Rhizopus</taxon>
    </lineage>
</organism>
<accession>A0A1X0S331</accession>
<name>A0A1X0S331_RHIZD</name>
<feature type="compositionally biased region" description="Basic and acidic residues" evidence="1">
    <location>
        <begin position="174"/>
        <end position="183"/>
    </location>
</feature>
<dbReference type="InterPro" id="IPR009057">
    <property type="entry name" value="Homeodomain-like_sf"/>
</dbReference>
<sequence length="216" mass="25018">MNKEDKGKSDLFKCYEPQLTVMFIRTSISCDINQDKQLTKNGYRLLTVTINFQIYYKDGKDSAVDEFGNEAISMEVERGTISFWITLQILMNIWTLNHLNASKRVYGDDIKEHFFCLIYEKGLTAGKAGKQLNISRRTAYNWFEKNQKESKENASNEGKFKAGRPDTLNNEHQAFLKRERKDSPSATLDQAMESLTNEFKDLEVSKSAVHRFKTEK</sequence>
<proteinExistence type="predicted"/>
<feature type="region of interest" description="Disordered" evidence="1">
    <location>
        <begin position="146"/>
        <end position="187"/>
    </location>
</feature>
<dbReference type="AlphaFoldDB" id="A0A1X0S331"/>
<reference evidence="2 3" key="1">
    <citation type="journal article" date="2016" name="Proc. Natl. Acad. Sci. U.S.A.">
        <title>Lipid metabolic changes in an early divergent fungus govern the establishment of a mutualistic symbiosis with endobacteria.</title>
        <authorList>
            <person name="Lastovetsky O.A."/>
            <person name="Gaspar M.L."/>
            <person name="Mondo S.J."/>
            <person name="LaButti K.M."/>
            <person name="Sandor L."/>
            <person name="Grigoriev I.V."/>
            <person name="Henry S.A."/>
            <person name="Pawlowska T.E."/>
        </authorList>
    </citation>
    <scope>NUCLEOTIDE SEQUENCE [LARGE SCALE GENOMIC DNA]</scope>
    <source>
        <strain evidence="2 3">ATCC 11559</strain>
    </source>
</reference>
<feature type="compositionally biased region" description="Basic and acidic residues" evidence="1">
    <location>
        <begin position="146"/>
        <end position="164"/>
    </location>
</feature>
<evidence type="ECO:0000313" key="2">
    <source>
        <dbReference type="EMBL" id="ORE18686.1"/>
    </source>
</evidence>
<evidence type="ECO:0000256" key="1">
    <source>
        <dbReference type="SAM" id="MobiDB-lite"/>
    </source>
</evidence>
<evidence type="ECO:0000313" key="3">
    <source>
        <dbReference type="Proteomes" id="UP000242381"/>
    </source>
</evidence>
<gene>
    <name evidence="2" type="ORF">BCV71DRAFT_255285</name>
</gene>
<protein>
    <submittedName>
        <fullName evidence="2">Uncharacterized protein</fullName>
    </submittedName>
</protein>
<dbReference type="EMBL" id="KV921324">
    <property type="protein sequence ID" value="ORE18686.1"/>
    <property type="molecule type" value="Genomic_DNA"/>
</dbReference>